<dbReference type="InterPro" id="IPR045072">
    <property type="entry name" value="MKRN-like"/>
</dbReference>
<dbReference type="GO" id="GO:0000209">
    <property type="term" value="P:protein polyubiquitination"/>
    <property type="evidence" value="ECO:0007669"/>
    <property type="project" value="InterPro"/>
</dbReference>
<proteinExistence type="predicted"/>
<dbReference type="InterPro" id="IPR013083">
    <property type="entry name" value="Znf_RING/FYVE/PHD"/>
</dbReference>
<dbReference type="InterPro" id="IPR000571">
    <property type="entry name" value="Znf_CCCH"/>
</dbReference>
<evidence type="ECO:0000256" key="1">
    <source>
        <dbReference type="ARBA" id="ARBA00022679"/>
    </source>
</evidence>
<sequence length="409" mass="46705">MQPKIVKGPCQYFLLGCCKHESDGDCNFSHDRALCKPGSIPVPCKHFCHKGYCRNGKHCLFLHDETERKKHENETNQKLATAPVNRNAFKKPLSEIKTVKHASQSHRDYSFPLEPLGSSGADVKASISQPINQELSQAQYNAALQTDTKMYHYGTPGAFDDTNRVWSNKNSEQAALHWQKYSEVETERSRSQQQHHINNVIDNDTVNLEKPLCRFFQQGTCRYGDSCMYSHAHKEDANIIMDEATKKEIEESKLLECGICLDVISEKKDGDRRFGILQSCDHAFCLACIRNWRGQDVNDVQLDSGMVKMCPLCRAVSYFIVPCSRMVKDPNRKQRLIDEYRQKMSTLECKHFQRGKGVCPFGNSCFYAHLNPDSTLAQSYGIPRSFKTAEGSTHVETKPTLFDFVRKKR</sequence>
<dbReference type="Pfam" id="PF18044">
    <property type="entry name" value="zf-CCCH_4"/>
    <property type="match status" value="1"/>
</dbReference>
<evidence type="ECO:0000256" key="4">
    <source>
        <dbReference type="ARBA" id="ARBA00022771"/>
    </source>
</evidence>
<dbReference type="GO" id="GO:0061630">
    <property type="term" value="F:ubiquitin protein ligase activity"/>
    <property type="evidence" value="ECO:0007669"/>
    <property type="project" value="UniProtKB-EC"/>
</dbReference>
<evidence type="ECO:0000256" key="3">
    <source>
        <dbReference type="ARBA" id="ARBA00022737"/>
    </source>
</evidence>
<feature type="domain" description="C3H1-type" evidence="8">
    <location>
        <begin position="207"/>
        <end position="234"/>
    </location>
</feature>
<feature type="domain" description="RING-type" evidence="7">
    <location>
        <begin position="257"/>
        <end position="314"/>
    </location>
</feature>
<feature type="domain" description="C3H1-type" evidence="8">
    <location>
        <begin position="9"/>
        <end position="33"/>
    </location>
</feature>
<dbReference type="SMART" id="SM00184">
    <property type="entry name" value="RING"/>
    <property type="match status" value="1"/>
</dbReference>
<feature type="zinc finger region" description="C3H1-type" evidence="6">
    <location>
        <begin position="38"/>
        <end position="66"/>
    </location>
</feature>
<keyword evidence="5 6" id="KW-0862">Zinc</keyword>
<dbReference type="Pfam" id="PF14608">
    <property type="entry name" value="zf-CCCH_2"/>
    <property type="match status" value="1"/>
</dbReference>
<dbReference type="PANTHER" id="PTHR11224">
    <property type="entry name" value="MAKORIN-RELATED"/>
    <property type="match status" value="1"/>
</dbReference>
<dbReference type="EMBL" id="HBIN01020281">
    <property type="protein sequence ID" value="CAE0445475.1"/>
    <property type="molecule type" value="Transcribed_RNA"/>
</dbReference>
<name>A0A7S3V1L3_9STRA</name>
<feature type="zinc finger region" description="C3H1-type" evidence="6">
    <location>
        <begin position="207"/>
        <end position="234"/>
    </location>
</feature>
<evidence type="ECO:0008006" key="10">
    <source>
        <dbReference type="Google" id="ProtNLM"/>
    </source>
</evidence>
<dbReference type="Gene3D" id="2.30.30.1190">
    <property type="match status" value="1"/>
</dbReference>
<dbReference type="PROSITE" id="PS50089">
    <property type="entry name" value="ZF_RING_2"/>
    <property type="match status" value="1"/>
</dbReference>
<dbReference type="PROSITE" id="PS00518">
    <property type="entry name" value="ZF_RING_1"/>
    <property type="match status" value="1"/>
</dbReference>
<dbReference type="AlphaFoldDB" id="A0A7S3V1L3"/>
<protein>
    <recommendedName>
        <fullName evidence="10">RING-type E3 ubiquitin transferase</fullName>
    </recommendedName>
</protein>
<dbReference type="SUPFAM" id="SSF57850">
    <property type="entry name" value="RING/U-box"/>
    <property type="match status" value="1"/>
</dbReference>
<feature type="zinc finger region" description="C3H1-type" evidence="6">
    <location>
        <begin position="343"/>
        <end position="372"/>
    </location>
</feature>
<dbReference type="Pfam" id="PF00097">
    <property type="entry name" value="zf-C3HC4"/>
    <property type="match status" value="1"/>
</dbReference>
<evidence type="ECO:0000259" key="8">
    <source>
        <dbReference type="PROSITE" id="PS50103"/>
    </source>
</evidence>
<evidence type="ECO:0000256" key="6">
    <source>
        <dbReference type="PROSITE-ProRule" id="PRU00723"/>
    </source>
</evidence>
<dbReference type="SUPFAM" id="SSF90229">
    <property type="entry name" value="CCCH zinc finger"/>
    <property type="match status" value="2"/>
</dbReference>
<keyword evidence="3" id="KW-0677">Repeat</keyword>
<dbReference type="InterPro" id="IPR036855">
    <property type="entry name" value="Znf_CCCH_sf"/>
</dbReference>
<keyword evidence="4 6" id="KW-0863">Zinc-finger</keyword>
<dbReference type="InterPro" id="IPR017907">
    <property type="entry name" value="Znf_RING_CS"/>
</dbReference>
<dbReference type="GO" id="GO:0008270">
    <property type="term" value="F:zinc ion binding"/>
    <property type="evidence" value="ECO:0007669"/>
    <property type="project" value="UniProtKB-KW"/>
</dbReference>
<gene>
    <name evidence="9" type="ORF">ASTO00021_LOCUS15491</name>
</gene>
<evidence type="ECO:0000256" key="5">
    <source>
        <dbReference type="ARBA" id="ARBA00022833"/>
    </source>
</evidence>
<evidence type="ECO:0000313" key="9">
    <source>
        <dbReference type="EMBL" id="CAE0445475.1"/>
    </source>
</evidence>
<dbReference type="Gene3D" id="4.10.1000.10">
    <property type="entry name" value="Zinc finger, CCCH-type"/>
    <property type="match status" value="1"/>
</dbReference>
<feature type="zinc finger region" description="C3H1-type" evidence="6">
    <location>
        <begin position="9"/>
        <end position="33"/>
    </location>
</feature>
<dbReference type="PANTHER" id="PTHR11224:SF10">
    <property type="entry name" value="IP09428P-RELATED"/>
    <property type="match status" value="1"/>
</dbReference>
<dbReference type="Gene3D" id="3.30.40.10">
    <property type="entry name" value="Zinc/RING finger domain, C3HC4 (zinc finger)"/>
    <property type="match status" value="1"/>
</dbReference>
<dbReference type="CDD" id="cd16521">
    <property type="entry name" value="RING-HC_MKRN"/>
    <property type="match status" value="1"/>
</dbReference>
<feature type="domain" description="C3H1-type" evidence="8">
    <location>
        <begin position="343"/>
        <end position="372"/>
    </location>
</feature>
<feature type="domain" description="C3H1-type" evidence="8">
    <location>
        <begin position="38"/>
        <end position="66"/>
    </location>
</feature>
<reference evidence="9" key="1">
    <citation type="submission" date="2021-01" db="EMBL/GenBank/DDBJ databases">
        <authorList>
            <person name="Corre E."/>
            <person name="Pelletier E."/>
            <person name="Niang G."/>
            <person name="Scheremetjew M."/>
            <person name="Finn R."/>
            <person name="Kale V."/>
            <person name="Holt S."/>
            <person name="Cochrane G."/>
            <person name="Meng A."/>
            <person name="Brown T."/>
            <person name="Cohen L."/>
        </authorList>
    </citation>
    <scope>NUCLEOTIDE SEQUENCE</scope>
    <source>
        <strain evidence="9">GSBS06</strain>
    </source>
</reference>
<keyword evidence="1" id="KW-0808">Transferase</keyword>
<dbReference type="PROSITE" id="PS50103">
    <property type="entry name" value="ZF_C3H1"/>
    <property type="match status" value="4"/>
</dbReference>
<dbReference type="InterPro" id="IPR018957">
    <property type="entry name" value="Znf_C3HC4_RING-type"/>
</dbReference>
<organism evidence="9">
    <name type="scientific">Aplanochytrium stocchinoi</name>
    <dbReference type="NCBI Taxonomy" id="215587"/>
    <lineage>
        <taxon>Eukaryota</taxon>
        <taxon>Sar</taxon>
        <taxon>Stramenopiles</taxon>
        <taxon>Bigyra</taxon>
        <taxon>Labyrinthulomycetes</taxon>
        <taxon>Thraustochytrida</taxon>
        <taxon>Thraustochytriidae</taxon>
        <taxon>Aplanochytrium</taxon>
    </lineage>
</organism>
<keyword evidence="2 6" id="KW-0479">Metal-binding</keyword>
<dbReference type="SMART" id="SM00356">
    <property type="entry name" value="ZnF_C3H1"/>
    <property type="match status" value="4"/>
</dbReference>
<evidence type="ECO:0000259" key="7">
    <source>
        <dbReference type="PROSITE" id="PS50089"/>
    </source>
</evidence>
<dbReference type="InterPro" id="IPR041367">
    <property type="entry name" value="Znf-CCCH_4"/>
</dbReference>
<accession>A0A7S3V1L3</accession>
<dbReference type="InterPro" id="IPR001841">
    <property type="entry name" value="Znf_RING"/>
</dbReference>
<evidence type="ECO:0000256" key="2">
    <source>
        <dbReference type="ARBA" id="ARBA00022723"/>
    </source>
</evidence>